<dbReference type="InterPro" id="IPR036322">
    <property type="entry name" value="WD40_repeat_dom_sf"/>
</dbReference>
<organism evidence="2 3">
    <name type="scientific">Parachaetomium inaequale</name>
    <dbReference type="NCBI Taxonomy" id="2588326"/>
    <lineage>
        <taxon>Eukaryota</taxon>
        <taxon>Fungi</taxon>
        <taxon>Dikarya</taxon>
        <taxon>Ascomycota</taxon>
        <taxon>Pezizomycotina</taxon>
        <taxon>Sordariomycetes</taxon>
        <taxon>Sordariomycetidae</taxon>
        <taxon>Sordariales</taxon>
        <taxon>Chaetomiaceae</taxon>
        <taxon>Parachaetomium</taxon>
    </lineage>
</organism>
<protein>
    <recommendedName>
        <fullName evidence="1">F-box domain-containing protein</fullName>
    </recommendedName>
</protein>
<proteinExistence type="predicted"/>
<dbReference type="SUPFAM" id="SSF81383">
    <property type="entry name" value="F-box domain"/>
    <property type="match status" value="1"/>
</dbReference>
<dbReference type="Proteomes" id="UP001303115">
    <property type="component" value="Unassembled WGS sequence"/>
</dbReference>
<comment type="caution">
    <text evidence="2">The sequence shown here is derived from an EMBL/GenBank/DDBJ whole genome shotgun (WGS) entry which is preliminary data.</text>
</comment>
<dbReference type="SUPFAM" id="SSF50978">
    <property type="entry name" value="WD40 repeat-like"/>
    <property type="match status" value="1"/>
</dbReference>
<accession>A0AAN6PNL5</accession>
<sequence>MTHRLTDLPDDILFLVFAGLESARDLWGLALSCRRLHHLVSSDGWRIFVRTRFPSLVVPAPATGSHTWHQLAESMTWQSRCWDKRALQFQVLLPRPENTGHQGRRQTGGMASFMTVVDAQFDPAAQQELVVWGAGEDILARYRERQGRGKASRTSWHKLNGKDLGLTYGYDDVKAVKIVKHGSGQAIVAGRHNGDLALLSAEPDRFGERIATFGPVPDQNLTSQQLSESETINSLDVLDSSRGPLLAAAAKTTLRVYGLSEDDGAEISPLRTYDLRESILTSGSARLGGARWMGNGDSIALALVGCRDALRYLTLTPTGWSRHTAAKSERVSQEFRIKSDGAISPNSLEPVYLHSGAKRGTNLLLSSWKDGTIRLQDLRSPSAFDAVYQDNVDPWSNAESLMAYGAERFVAGGGDGLTVQVFDFRWTKHYYHTSGLPCLDSGPFPRPHQPFMKPLSTEPKGLPRCNHVKDLPCRWHELSKNLYYRPNAKYFLSNSLRFYKTCSVWSLARASDAAPNFYIGISGGVVEANLEQTPDTYPPDTAPVDPNFGVDDWRAAAPVASGYKGKPLVPALMETGDGYSYAANDRSILLPGLVKYHGPAEWMASRGPLARHHRLDNGYQREDDFGGGLN</sequence>
<dbReference type="Pfam" id="PF12937">
    <property type="entry name" value="F-box-like"/>
    <property type="match status" value="1"/>
</dbReference>
<keyword evidence="3" id="KW-1185">Reference proteome</keyword>
<dbReference type="EMBL" id="MU854320">
    <property type="protein sequence ID" value="KAK4044276.1"/>
    <property type="molecule type" value="Genomic_DNA"/>
</dbReference>
<dbReference type="Gene3D" id="2.130.10.10">
    <property type="entry name" value="YVTN repeat-like/Quinoprotein amine dehydrogenase"/>
    <property type="match status" value="1"/>
</dbReference>
<dbReference type="InterPro" id="IPR001810">
    <property type="entry name" value="F-box_dom"/>
</dbReference>
<feature type="domain" description="F-box" evidence="1">
    <location>
        <begin position="2"/>
        <end position="51"/>
    </location>
</feature>
<evidence type="ECO:0000259" key="1">
    <source>
        <dbReference type="PROSITE" id="PS50181"/>
    </source>
</evidence>
<evidence type="ECO:0000313" key="3">
    <source>
        <dbReference type="Proteomes" id="UP001303115"/>
    </source>
</evidence>
<dbReference type="InterPro" id="IPR036047">
    <property type="entry name" value="F-box-like_dom_sf"/>
</dbReference>
<reference evidence="3" key="1">
    <citation type="journal article" date="2023" name="Mol. Phylogenet. Evol.">
        <title>Genome-scale phylogeny and comparative genomics of the fungal order Sordariales.</title>
        <authorList>
            <person name="Hensen N."/>
            <person name="Bonometti L."/>
            <person name="Westerberg I."/>
            <person name="Brannstrom I.O."/>
            <person name="Guillou S."/>
            <person name="Cros-Aarteil S."/>
            <person name="Calhoun S."/>
            <person name="Haridas S."/>
            <person name="Kuo A."/>
            <person name="Mondo S."/>
            <person name="Pangilinan J."/>
            <person name="Riley R."/>
            <person name="LaButti K."/>
            <person name="Andreopoulos B."/>
            <person name="Lipzen A."/>
            <person name="Chen C."/>
            <person name="Yan M."/>
            <person name="Daum C."/>
            <person name="Ng V."/>
            <person name="Clum A."/>
            <person name="Steindorff A."/>
            <person name="Ohm R.A."/>
            <person name="Martin F."/>
            <person name="Silar P."/>
            <person name="Natvig D.O."/>
            <person name="Lalanne C."/>
            <person name="Gautier V."/>
            <person name="Ament-Velasquez S.L."/>
            <person name="Kruys A."/>
            <person name="Hutchinson M.I."/>
            <person name="Powell A.J."/>
            <person name="Barry K."/>
            <person name="Miller A.N."/>
            <person name="Grigoriev I.V."/>
            <person name="Debuchy R."/>
            <person name="Gladieux P."/>
            <person name="Hiltunen Thoren M."/>
            <person name="Johannesson H."/>
        </authorList>
    </citation>
    <scope>NUCLEOTIDE SEQUENCE [LARGE SCALE GENOMIC DNA]</scope>
    <source>
        <strain evidence="3">CBS 284.82</strain>
    </source>
</reference>
<gene>
    <name evidence="2" type="ORF">C8A01DRAFT_42946</name>
</gene>
<dbReference type="PROSITE" id="PS50181">
    <property type="entry name" value="FBOX"/>
    <property type="match status" value="1"/>
</dbReference>
<evidence type="ECO:0000313" key="2">
    <source>
        <dbReference type="EMBL" id="KAK4044276.1"/>
    </source>
</evidence>
<name>A0AAN6PNL5_9PEZI</name>
<dbReference type="InterPro" id="IPR015943">
    <property type="entry name" value="WD40/YVTN_repeat-like_dom_sf"/>
</dbReference>
<dbReference type="AlphaFoldDB" id="A0AAN6PNL5"/>